<evidence type="ECO:0000313" key="1">
    <source>
        <dbReference type="EMBL" id="EUT83652.1"/>
    </source>
</evidence>
<proteinExistence type="predicted"/>
<organism evidence="1">
    <name type="scientific">Plasmodium falciparum Santa Lucia</name>
    <dbReference type="NCBI Taxonomy" id="478859"/>
    <lineage>
        <taxon>Eukaryota</taxon>
        <taxon>Sar</taxon>
        <taxon>Alveolata</taxon>
        <taxon>Apicomplexa</taxon>
        <taxon>Aconoidasida</taxon>
        <taxon>Haemosporida</taxon>
        <taxon>Plasmodiidae</taxon>
        <taxon>Plasmodium</taxon>
        <taxon>Plasmodium (Laverania)</taxon>
    </lineage>
</organism>
<gene>
    <name evidence="1" type="ORF">PFAG_03527</name>
</gene>
<reference evidence="1" key="1">
    <citation type="submission" date="2013-02" db="EMBL/GenBank/DDBJ databases">
        <title>The Genome Sequence of Plasmodium falciparum Santa Lucia.</title>
        <authorList>
            <consortium name="The Broad Institute Genome Sequencing Platform"/>
            <consortium name="The Broad Institute Genome Sequencing Center for Infectious Disease"/>
            <person name="Neafsey D."/>
            <person name="Cheeseman I."/>
            <person name="Volkman S."/>
            <person name="Adams J."/>
            <person name="Walker B."/>
            <person name="Young S.K."/>
            <person name="Zeng Q."/>
            <person name="Gargeya S."/>
            <person name="Fitzgerald M."/>
            <person name="Haas B."/>
            <person name="Abouelleil A."/>
            <person name="Alvarado L."/>
            <person name="Arachchi H.M."/>
            <person name="Berlin A.M."/>
            <person name="Chapman S.B."/>
            <person name="Dewar J."/>
            <person name="Goldberg J."/>
            <person name="Griggs A."/>
            <person name="Gujja S."/>
            <person name="Hansen M."/>
            <person name="Howarth C."/>
            <person name="Imamovic A."/>
            <person name="Larimer J."/>
            <person name="McCowan C."/>
            <person name="Murphy C."/>
            <person name="Neiman D."/>
            <person name="Pearson M."/>
            <person name="Priest M."/>
            <person name="Roberts A."/>
            <person name="Saif S."/>
            <person name="Shea T."/>
            <person name="Sisk P."/>
            <person name="Sykes S."/>
            <person name="Wortman J."/>
            <person name="Nusbaum C."/>
            <person name="Birren B."/>
        </authorList>
    </citation>
    <scope>NUCLEOTIDE SEQUENCE [LARGE SCALE GENOMIC DNA]</scope>
    <source>
        <strain evidence="1">Santa Lucia</strain>
    </source>
</reference>
<dbReference type="Proteomes" id="UP000030666">
    <property type="component" value="Unassembled WGS sequence"/>
</dbReference>
<dbReference type="EMBL" id="KE123502">
    <property type="protein sequence ID" value="EUT83652.1"/>
    <property type="molecule type" value="Genomic_DNA"/>
</dbReference>
<accession>W7FN84</accession>
<protein>
    <submittedName>
        <fullName evidence="1">Uncharacterized protein</fullName>
    </submittedName>
</protein>
<name>W7FN84_PLAFA</name>
<sequence>MEERLSSMSVINKTHIENEELPKEVQNNERVDTKFYDLKSKILNNNMLRKFIK</sequence>
<dbReference type="AlphaFoldDB" id="W7FN84"/>